<evidence type="ECO:0000313" key="2">
    <source>
        <dbReference type="EMBL" id="MEE6306687.1"/>
    </source>
</evidence>
<comment type="caution">
    <text evidence="2">The sequence shown here is derived from an EMBL/GenBank/DDBJ whole genome shotgun (WGS) entry which is preliminary data.</text>
</comment>
<organism evidence="2 3">
    <name type="scientific">Plantactinospora veratri</name>
    <dbReference type="NCBI Taxonomy" id="1436122"/>
    <lineage>
        <taxon>Bacteria</taxon>
        <taxon>Bacillati</taxon>
        <taxon>Actinomycetota</taxon>
        <taxon>Actinomycetes</taxon>
        <taxon>Micromonosporales</taxon>
        <taxon>Micromonosporaceae</taxon>
        <taxon>Plantactinospora</taxon>
    </lineage>
</organism>
<keyword evidence="1" id="KW-0732">Signal</keyword>
<proteinExistence type="predicted"/>
<evidence type="ECO:0000256" key="1">
    <source>
        <dbReference type="SAM" id="SignalP"/>
    </source>
</evidence>
<evidence type="ECO:0008006" key="4">
    <source>
        <dbReference type="Google" id="ProtNLM"/>
    </source>
</evidence>
<name>A0ABU7S9W1_9ACTN</name>
<dbReference type="Proteomes" id="UP001339911">
    <property type="component" value="Unassembled WGS sequence"/>
</dbReference>
<feature type="signal peptide" evidence="1">
    <location>
        <begin position="1"/>
        <end position="26"/>
    </location>
</feature>
<evidence type="ECO:0000313" key="3">
    <source>
        <dbReference type="Proteomes" id="UP001339911"/>
    </source>
</evidence>
<protein>
    <recommendedName>
        <fullName evidence="4">Lipoprotein</fullName>
    </recommendedName>
</protein>
<dbReference type="EMBL" id="JAZGQL010000005">
    <property type="protein sequence ID" value="MEE6306687.1"/>
    <property type="molecule type" value="Genomic_DNA"/>
</dbReference>
<reference evidence="2 3" key="1">
    <citation type="submission" date="2024-01" db="EMBL/GenBank/DDBJ databases">
        <title>Genome insights into Plantactinospora veratri sp. nov.</title>
        <authorList>
            <person name="Wang L."/>
        </authorList>
    </citation>
    <scope>NUCLEOTIDE SEQUENCE [LARGE SCALE GENOMIC DNA]</scope>
    <source>
        <strain evidence="2 3">NEAU-FHS4</strain>
    </source>
</reference>
<feature type="chain" id="PRO_5045609194" description="Lipoprotein" evidence="1">
    <location>
        <begin position="27"/>
        <end position="173"/>
    </location>
</feature>
<sequence>MDARRRRSVVLAAVVLVAGLMTGACGEDKDVQPTVTAVQAAQRVEELLRETHAQLPPGAELKPFGPSGTLPCDDPTDGGPAGRIFVEQQYEVVFPADWPTDQAMPRLADYWQQRDYRIVNDLRDHSDPKLTVEERAEGYRVSITVYNRGPGSVDIYLTGSSPCVWEHGTPDPE</sequence>
<dbReference type="PROSITE" id="PS51257">
    <property type="entry name" value="PROKAR_LIPOPROTEIN"/>
    <property type="match status" value="1"/>
</dbReference>
<gene>
    <name evidence="2" type="ORF">V1634_07600</name>
</gene>
<keyword evidence="3" id="KW-1185">Reference proteome</keyword>
<dbReference type="RefSeq" id="WP_331207025.1">
    <property type="nucleotide sequence ID" value="NZ_JAZGQL010000005.1"/>
</dbReference>
<accession>A0ABU7S9W1</accession>